<name>A0ABR1FWV2_AURAN</name>
<evidence type="ECO:0000313" key="1">
    <source>
        <dbReference type="EMBL" id="KAK7240518.1"/>
    </source>
</evidence>
<gene>
    <name evidence="1" type="ORF">SO694_00111079</name>
</gene>
<sequence>MFHPHSPSVRRDFGRDAKFTKFQTGRTYEDGSFLSVERKRSTFVKKQELMRNDAIVMAAMEKQIWMENREKDLILKQIGDLKAARDARKRSGARDYRRKKTAVAVAYRVVRSFLLVRRFRRAALQALARHRVAKALVGGGLAGPSRRPTRREAKIGELKAQIRRKSLAALSAKEDEEHERQRALLKAKATVAKHEDRPKPWVAGGAVRRVHRLTDDVVPVPAMTEHQFSYMPSLRRSSTRLQAAVRWGRVASLSPSSFAGSHALAVSSPSNRAGQARGTLAALTLGKRLAAKKRAAEEDEVV</sequence>
<reference evidence="1 2" key="1">
    <citation type="submission" date="2024-03" db="EMBL/GenBank/DDBJ databases">
        <title>Aureococcus anophagefferens CCMP1851 and Kratosvirus quantuckense: Draft genome of a second virus-susceptible host strain in the model system.</title>
        <authorList>
            <person name="Chase E."/>
            <person name="Truchon A.R."/>
            <person name="Schepens W."/>
            <person name="Wilhelm S.W."/>
        </authorList>
    </citation>
    <scope>NUCLEOTIDE SEQUENCE [LARGE SCALE GENOMIC DNA]</scope>
    <source>
        <strain evidence="1 2">CCMP1851</strain>
    </source>
</reference>
<comment type="caution">
    <text evidence="1">The sequence shown here is derived from an EMBL/GenBank/DDBJ whole genome shotgun (WGS) entry which is preliminary data.</text>
</comment>
<organism evidence="1 2">
    <name type="scientific">Aureococcus anophagefferens</name>
    <name type="common">Harmful bloom alga</name>
    <dbReference type="NCBI Taxonomy" id="44056"/>
    <lineage>
        <taxon>Eukaryota</taxon>
        <taxon>Sar</taxon>
        <taxon>Stramenopiles</taxon>
        <taxon>Ochrophyta</taxon>
        <taxon>Pelagophyceae</taxon>
        <taxon>Pelagomonadales</taxon>
        <taxon>Pelagomonadaceae</taxon>
        <taxon>Aureococcus</taxon>
    </lineage>
</organism>
<keyword evidence="2" id="KW-1185">Reference proteome</keyword>
<protein>
    <submittedName>
        <fullName evidence="1">Uncharacterized protein</fullName>
    </submittedName>
</protein>
<dbReference type="Proteomes" id="UP001363151">
    <property type="component" value="Unassembled WGS sequence"/>
</dbReference>
<dbReference type="EMBL" id="JBBJCI010000211">
    <property type="protein sequence ID" value="KAK7240518.1"/>
    <property type="molecule type" value="Genomic_DNA"/>
</dbReference>
<proteinExistence type="predicted"/>
<accession>A0ABR1FWV2</accession>
<evidence type="ECO:0000313" key="2">
    <source>
        <dbReference type="Proteomes" id="UP001363151"/>
    </source>
</evidence>